<evidence type="ECO:0000256" key="4">
    <source>
        <dbReference type="ARBA" id="ARBA00013185"/>
    </source>
</evidence>
<evidence type="ECO:0000313" key="9">
    <source>
        <dbReference type="EMBL" id="GGL92228.1"/>
    </source>
</evidence>
<dbReference type="EC" id="5.1.3.3" evidence="4 8"/>
<dbReference type="CDD" id="cd09019">
    <property type="entry name" value="galactose_mutarotase_like"/>
    <property type="match status" value="1"/>
</dbReference>
<evidence type="ECO:0000256" key="3">
    <source>
        <dbReference type="ARBA" id="ARBA00006206"/>
    </source>
</evidence>
<comment type="similarity">
    <text evidence="3 8">Belongs to the aldose epimerase family.</text>
</comment>
<comment type="catalytic activity">
    <reaction evidence="1 8">
        <text>alpha-D-glucose = beta-D-glucose</text>
        <dbReference type="Rhea" id="RHEA:10264"/>
        <dbReference type="ChEBI" id="CHEBI:15903"/>
        <dbReference type="ChEBI" id="CHEBI:17925"/>
        <dbReference type="EC" id="5.1.3.3"/>
    </reaction>
</comment>
<dbReference type="PANTHER" id="PTHR10091:SF0">
    <property type="entry name" value="GALACTOSE MUTAROTASE"/>
    <property type="match status" value="1"/>
</dbReference>
<dbReference type="InterPro" id="IPR011013">
    <property type="entry name" value="Gal_mutarotase_sf_dom"/>
</dbReference>
<dbReference type="Proteomes" id="UP000639973">
    <property type="component" value="Unassembled WGS sequence"/>
</dbReference>
<gene>
    <name evidence="9" type="primary">galM</name>
    <name evidence="9" type="ORF">GCM10010840_32980</name>
</gene>
<protein>
    <recommendedName>
        <fullName evidence="5 8">Aldose 1-epimerase</fullName>
        <ecNumber evidence="4 8">5.1.3.3</ecNumber>
    </recommendedName>
</protein>
<evidence type="ECO:0000313" key="10">
    <source>
        <dbReference type="Proteomes" id="UP000639973"/>
    </source>
</evidence>
<evidence type="ECO:0000256" key="8">
    <source>
        <dbReference type="PIRNR" id="PIRNR005096"/>
    </source>
</evidence>
<accession>A0ABQ2GEJ9</accession>
<dbReference type="PIRSF" id="PIRSF005096">
    <property type="entry name" value="GALM"/>
    <property type="match status" value="1"/>
</dbReference>
<dbReference type="Pfam" id="PF01263">
    <property type="entry name" value="Aldose_epim"/>
    <property type="match status" value="1"/>
</dbReference>
<proteinExistence type="inferred from homology"/>
<keyword evidence="7 8" id="KW-0119">Carbohydrate metabolism</keyword>
<evidence type="ECO:0000256" key="7">
    <source>
        <dbReference type="ARBA" id="ARBA00023277"/>
    </source>
</evidence>
<dbReference type="NCBIfam" id="NF008277">
    <property type="entry name" value="PRK11055.1"/>
    <property type="match status" value="1"/>
</dbReference>
<dbReference type="InterPro" id="IPR015443">
    <property type="entry name" value="Aldose_1-epimerase"/>
</dbReference>
<dbReference type="PROSITE" id="PS00545">
    <property type="entry name" value="ALDOSE_1_EPIMERASE"/>
    <property type="match status" value="1"/>
</dbReference>
<evidence type="ECO:0000256" key="6">
    <source>
        <dbReference type="ARBA" id="ARBA00023235"/>
    </source>
</evidence>
<comment type="pathway">
    <text evidence="2 8">Carbohydrate metabolism; hexose metabolism.</text>
</comment>
<reference evidence="10" key="1">
    <citation type="journal article" date="2019" name="Int. J. Syst. Evol. Microbiol.">
        <title>The Global Catalogue of Microorganisms (GCM) 10K type strain sequencing project: providing services to taxonomists for standard genome sequencing and annotation.</title>
        <authorList>
            <consortium name="The Broad Institute Genomics Platform"/>
            <consortium name="The Broad Institute Genome Sequencing Center for Infectious Disease"/>
            <person name="Wu L."/>
            <person name="Ma J."/>
        </authorList>
    </citation>
    <scope>NUCLEOTIDE SEQUENCE [LARGE SCALE GENOMIC DNA]</scope>
    <source>
        <strain evidence="10">JCM 15442</strain>
    </source>
</reference>
<dbReference type="InterPro" id="IPR047215">
    <property type="entry name" value="Galactose_mutarotase-like"/>
</dbReference>
<organism evidence="9 10">
    <name type="scientific">Deinococcus aerolatus</name>
    <dbReference type="NCBI Taxonomy" id="522487"/>
    <lineage>
        <taxon>Bacteria</taxon>
        <taxon>Thermotogati</taxon>
        <taxon>Deinococcota</taxon>
        <taxon>Deinococci</taxon>
        <taxon>Deinococcales</taxon>
        <taxon>Deinococcaceae</taxon>
        <taxon>Deinococcus</taxon>
    </lineage>
</organism>
<dbReference type="EMBL" id="BMOL01000023">
    <property type="protein sequence ID" value="GGL92228.1"/>
    <property type="molecule type" value="Genomic_DNA"/>
</dbReference>
<comment type="caution">
    <text evidence="9">The sequence shown here is derived from an EMBL/GenBank/DDBJ whole genome shotgun (WGS) entry which is preliminary data.</text>
</comment>
<dbReference type="Gene3D" id="2.70.98.10">
    <property type="match status" value="1"/>
</dbReference>
<sequence length="362" mass="38918">MPPDLETRRWGTLPGGQEVRLFVLHAPNGLSVTLGEYGARLLRVQVPDRHGVPGDVLLGHPELSAYLEQEDALYFGATVGRVANRIARGRFTLDDAAYRLAVNNPPNHLHGGPGGFHAVRWVGEPFSGNGERGVQFRRTSPDGEEGYPGTLEVTARYTLSGGGWLTLDCWAETDAPTPVSLTNHAYWNLADGGAGSVLGHTLTLPADQFLAVDDTAIPTAATEVAGTAFDFRTAKPLGQDIGGSDPQLRQAGGYDHHFVLPDHAGELRRAATLSDPGSGRQLEFWTSEAGVQLYSGNFLGGGVVGWNGARYGQHSAVCLETQQAPDAVNQPWLDGLDTGSLILRPGQQYHTRIQWRFSALPE</sequence>
<dbReference type="PANTHER" id="PTHR10091">
    <property type="entry name" value="ALDOSE-1-EPIMERASE"/>
    <property type="match status" value="1"/>
</dbReference>
<dbReference type="InterPro" id="IPR008183">
    <property type="entry name" value="Aldose_1/G6P_1-epimerase"/>
</dbReference>
<dbReference type="SUPFAM" id="SSF74650">
    <property type="entry name" value="Galactose mutarotase-like"/>
    <property type="match status" value="1"/>
</dbReference>
<keyword evidence="6 8" id="KW-0413">Isomerase</keyword>
<evidence type="ECO:0000256" key="2">
    <source>
        <dbReference type="ARBA" id="ARBA00005028"/>
    </source>
</evidence>
<evidence type="ECO:0000256" key="1">
    <source>
        <dbReference type="ARBA" id="ARBA00001614"/>
    </source>
</evidence>
<keyword evidence="10" id="KW-1185">Reference proteome</keyword>
<dbReference type="InterPro" id="IPR018052">
    <property type="entry name" value="Ald1_epimerase_CS"/>
</dbReference>
<evidence type="ECO:0000256" key="5">
    <source>
        <dbReference type="ARBA" id="ARBA00014165"/>
    </source>
</evidence>
<dbReference type="InterPro" id="IPR014718">
    <property type="entry name" value="GH-type_carb-bd"/>
</dbReference>
<name>A0ABQ2GEJ9_9DEIO</name>
<dbReference type="RefSeq" id="WP_188973976.1">
    <property type="nucleotide sequence ID" value="NZ_BMOL01000023.1"/>
</dbReference>